<feature type="coiled-coil region" evidence="4">
    <location>
        <begin position="822"/>
        <end position="961"/>
    </location>
</feature>
<dbReference type="InterPro" id="IPR019775">
    <property type="entry name" value="WD40_repeat_CS"/>
</dbReference>
<dbReference type="PANTHER" id="PTHR32215">
    <property type="entry name" value="CILIA- AND FLAGELLA-ASSOCIATED PROTEIN 57"/>
    <property type="match status" value="1"/>
</dbReference>
<dbReference type="PROSITE" id="PS50082">
    <property type="entry name" value="WD_REPEATS_2"/>
    <property type="match status" value="3"/>
</dbReference>
<dbReference type="SUPFAM" id="SSF50978">
    <property type="entry name" value="WD40 repeat-like"/>
    <property type="match status" value="2"/>
</dbReference>
<dbReference type="Proteomes" id="UP001044222">
    <property type="component" value="Chromosome 16"/>
</dbReference>
<dbReference type="Gene3D" id="1.10.287.1490">
    <property type="match status" value="1"/>
</dbReference>
<dbReference type="PROSITE" id="PS50294">
    <property type="entry name" value="WD_REPEATS_REGION"/>
    <property type="match status" value="2"/>
</dbReference>
<dbReference type="InterPro" id="IPR036322">
    <property type="entry name" value="WD40_repeat_dom_sf"/>
</dbReference>
<feature type="coiled-coil region" evidence="4">
    <location>
        <begin position="613"/>
        <end position="687"/>
    </location>
</feature>
<keyword evidence="6" id="KW-1185">Reference proteome</keyword>
<comment type="caution">
    <text evidence="5">The sequence shown here is derived from an EMBL/GenBank/DDBJ whole genome shotgun (WGS) entry which is preliminary data.</text>
</comment>
<evidence type="ECO:0000256" key="2">
    <source>
        <dbReference type="ARBA" id="ARBA00022737"/>
    </source>
</evidence>
<evidence type="ECO:0000256" key="4">
    <source>
        <dbReference type="SAM" id="Coils"/>
    </source>
</evidence>
<dbReference type="PROSITE" id="PS00678">
    <property type="entry name" value="WD_REPEATS_1"/>
    <property type="match status" value="2"/>
</dbReference>
<feature type="repeat" description="WD" evidence="3">
    <location>
        <begin position="305"/>
        <end position="346"/>
    </location>
</feature>
<proteinExistence type="predicted"/>
<gene>
    <name evidence="5" type="ORF">ANANG_G00276740</name>
</gene>
<dbReference type="Gene3D" id="2.130.10.10">
    <property type="entry name" value="YVTN repeat-like/Quinoprotein amine dehydrogenase"/>
    <property type="match status" value="2"/>
</dbReference>
<evidence type="ECO:0000313" key="6">
    <source>
        <dbReference type="Proteomes" id="UP001044222"/>
    </source>
</evidence>
<feature type="repeat" description="WD" evidence="3">
    <location>
        <begin position="428"/>
        <end position="469"/>
    </location>
</feature>
<evidence type="ECO:0000313" key="5">
    <source>
        <dbReference type="EMBL" id="KAG5833516.1"/>
    </source>
</evidence>
<protein>
    <recommendedName>
        <fullName evidence="7">Cilia- and flagella-associated protein 57</fullName>
    </recommendedName>
</protein>
<dbReference type="InterPro" id="IPR015943">
    <property type="entry name" value="WD40/YVTN_repeat-like_dom_sf"/>
</dbReference>
<evidence type="ECO:0000256" key="1">
    <source>
        <dbReference type="ARBA" id="ARBA00022574"/>
    </source>
</evidence>
<dbReference type="PANTHER" id="PTHR32215:SF0">
    <property type="entry name" value="CILIA- AND FLAGELLA-ASSOCIATED PROTEIN 57"/>
    <property type="match status" value="1"/>
</dbReference>
<organism evidence="5 6">
    <name type="scientific">Anguilla anguilla</name>
    <name type="common">European freshwater eel</name>
    <name type="synonym">Muraena anguilla</name>
    <dbReference type="NCBI Taxonomy" id="7936"/>
    <lineage>
        <taxon>Eukaryota</taxon>
        <taxon>Metazoa</taxon>
        <taxon>Chordata</taxon>
        <taxon>Craniata</taxon>
        <taxon>Vertebrata</taxon>
        <taxon>Euteleostomi</taxon>
        <taxon>Actinopterygii</taxon>
        <taxon>Neopterygii</taxon>
        <taxon>Teleostei</taxon>
        <taxon>Anguilliformes</taxon>
        <taxon>Anguillidae</taxon>
        <taxon>Anguilla</taxon>
    </lineage>
</organism>
<dbReference type="SMART" id="SM00320">
    <property type="entry name" value="WD40"/>
    <property type="match status" value="7"/>
</dbReference>
<reference evidence="5" key="1">
    <citation type="submission" date="2021-01" db="EMBL/GenBank/DDBJ databases">
        <title>A chromosome-scale assembly of European eel, Anguilla anguilla.</title>
        <authorList>
            <person name="Henkel C."/>
            <person name="Jong-Raadsen S.A."/>
            <person name="Dufour S."/>
            <person name="Weltzien F.-A."/>
            <person name="Palstra A.P."/>
            <person name="Pelster B."/>
            <person name="Spaink H.P."/>
            <person name="Van Den Thillart G.E."/>
            <person name="Jansen H."/>
            <person name="Zahm M."/>
            <person name="Klopp C."/>
            <person name="Cedric C."/>
            <person name="Louis A."/>
            <person name="Berthelot C."/>
            <person name="Parey E."/>
            <person name="Roest Crollius H."/>
            <person name="Montfort J."/>
            <person name="Robinson-Rechavi M."/>
            <person name="Bucao C."/>
            <person name="Bouchez O."/>
            <person name="Gislard M."/>
            <person name="Lluch J."/>
            <person name="Milhes M."/>
            <person name="Lampietro C."/>
            <person name="Lopez Roques C."/>
            <person name="Donnadieu C."/>
            <person name="Braasch I."/>
            <person name="Desvignes T."/>
            <person name="Postlethwait J."/>
            <person name="Bobe J."/>
            <person name="Guiguen Y."/>
            <person name="Dirks R."/>
        </authorList>
    </citation>
    <scope>NUCLEOTIDE SEQUENCE</scope>
    <source>
        <strain evidence="5">Tag_6206</strain>
        <tissue evidence="5">Liver</tissue>
    </source>
</reference>
<keyword evidence="2" id="KW-0677">Repeat</keyword>
<dbReference type="Pfam" id="PF00400">
    <property type="entry name" value="WD40"/>
    <property type="match status" value="3"/>
</dbReference>
<dbReference type="InterPro" id="IPR001680">
    <property type="entry name" value="WD40_rpt"/>
</dbReference>
<accession>A0A9D3RK62</accession>
<dbReference type="FunFam" id="2.130.10.10:FF:000271">
    <property type="entry name" value="cilia- and flagella-associated protein 57"/>
    <property type="match status" value="1"/>
</dbReference>
<sequence>MLALAISANRRYLAVSERSEKGTITVYDLLEKKRKRHVLFVEDAPVQEFVSVAFSSDCNYLIGQSGPPDWILFYWTLHKPTVIVKVKSGGLSYPINQVSFCPEDNNQICVCGNGVLKLFKIIAGELRQSSIKKLENMESHNFLSHQWVSARQIIVGTDTGRLMGFESGVLYWETSVMTKPSMLDSERSQETKQEEGVAAHQPRVTTIAAYSKGFACSAGPGTVCLFERTDDGGSFRKSREIRIPSDTCSHDPSQAEMQEIVALCISPTETALSVSTDRGQLYSANLISIEMSKAGEPAQFEYLSHAFHWGTITSLSICVHKPLIATSSLDLSVRVWNFKTNTLELYKGFPEEPHSVALHPSGLSIMVAFTKRLSWMNLLIDNFRIFKEFSLRGCTECAFSNGGHMFAAISGATVHIYSTASCENIMDLADHNAMLRYVVWSEDDSKLVSCGTDGVVYTWDTQSGELESECAHKSCLYTNVCISPDGESIFAVGTDCTLKEIQNSQIIMEVPANTVTYTTLALSREGKVMFCGTSAGSVTVMSCPLSDQKELFEFKGHAGAITRMAVTFDDQFLLTISEDGSLLIWKIIWNRYGLMRDKKMCYLEEILITKSDLEDKNCSMQELNARVQVLNTEKQYQLRLMEMEHKRHFKKMTDEFTQQIEALEQKNNILKEEKHKLALEHDKLLKEVGEEHARVIQDLNSTMQRKLGQEYETSHVLQLQSQKELEECKLQLQSTEDSHRRVMEQVTGSYESTLQENLLQLRQCKHNSQQQRMEYELMIKMIEQDADKEILDIRCKYETRLKEEREISTQYKDEAGIMRKKFNCLQKEISDKNKEIERLKAEVKKRLNVISNLEKDILALEKEIVWRNENIEEKEIHISEMRKRNIDLEKLKYILDHRVKELTTQIEPKEKIIKEMKEQIQQMEGELAVFSKQSSQLEINIAELKLKLNATDKDMRQAMEKACDMSTVVKRFKADLLSCVDFIQDPKKLKESVLELQGRYIEQSDEDVLRQDLGKLKDGRERDEVGRKVVMSLRRKLAKEMESHCTDKFKWMQDDSTLIKELNDLRRELKVSQETVHDYENQLSVYRRTKSYNSFGTEAPESSSSACAPSVPATTLAPEEEAQRIIRLQRAEIKWLRQQILDQTGKCPLRPPHSTNLRRLSN</sequence>
<dbReference type="AlphaFoldDB" id="A0A9D3RK62"/>
<keyword evidence="1 3" id="KW-0853">WD repeat</keyword>
<evidence type="ECO:0000256" key="3">
    <source>
        <dbReference type="PROSITE-ProRule" id="PRU00221"/>
    </source>
</evidence>
<feature type="repeat" description="WD" evidence="3">
    <location>
        <begin position="554"/>
        <end position="587"/>
    </location>
</feature>
<name>A0A9D3RK62_ANGAN</name>
<dbReference type="EMBL" id="JAFIRN010000016">
    <property type="protein sequence ID" value="KAG5833516.1"/>
    <property type="molecule type" value="Genomic_DNA"/>
</dbReference>
<evidence type="ECO:0008006" key="7">
    <source>
        <dbReference type="Google" id="ProtNLM"/>
    </source>
</evidence>
<keyword evidence="4" id="KW-0175">Coiled coil</keyword>
<dbReference type="InterPro" id="IPR052993">
    <property type="entry name" value="CFA-57"/>
</dbReference>